<dbReference type="RefSeq" id="WP_194116774.1">
    <property type="nucleotide sequence ID" value="NZ_JADFUA010000008.1"/>
</dbReference>
<dbReference type="Pfam" id="PF21082">
    <property type="entry name" value="MS_channel_3rd"/>
    <property type="match status" value="1"/>
</dbReference>
<keyword evidence="8" id="KW-0732">Signal</keyword>
<feature type="transmembrane region" description="Helical" evidence="7">
    <location>
        <begin position="617"/>
        <end position="640"/>
    </location>
</feature>
<evidence type="ECO:0000259" key="10">
    <source>
        <dbReference type="Pfam" id="PF21082"/>
    </source>
</evidence>
<dbReference type="GO" id="GO:0008381">
    <property type="term" value="F:mechanosensitive monoatomic ion channel activity"/>
    <property type="evidence" value="ECO:0007669"/>
    <property type="project" value="UniProtKB-ARBA"/>
</dbReference>
<evidence type="ECO:0000256" key="8">
    <source>
        <dbReference type="SAM" id="SignalP"/>
    </source>
</evidence>
<feature type="transmembrane region" description="Helical" evidence="7">
    <location>
        <begin position="269"/>
        <end position="286"/>
    </location>
</feature>
<dbReference type="Gene3D" id="1.10.287.1260">
    <property type="match status" value="1"/>
</dbReference>
<evidence type="ECO:0000256" key="2">
    <source>
        <dbReference type="ARBA" id="ARBA00008017"/>
    </source>
</evidence>
<dbReference type="PROSITE" id="PS01246">
    <property type="entry name" value="UPF0003"/>
    <property type="match status" value="1"/>
</dbReference>
<feature type="transmembrane region" description="Helical" evidence="7">
    <location>
        <begin position="504"/>
        <end position="525"/>
    </location>
</feature>
<evidence type="ECO:0000256" key="1">
    <source>
        <dbReference type="ARBA" id="ARBA00004651"/>
    </source>
</evidence>
<evidence type="ECO:0000256" key="7">
    <source>
        <dbReference type="SAM" id="Phobius"/>
    </source>
</evidence>
<dbReference type="Pfam" id="PF00924">
    <property type="entry name" value="MS_channel_2nd"/>
    <property type="match status" value="1"/>
</dbReference>
<protein>
    <submittedName>
        <fullName evidence="11">Mechanosensitive ion channel</fullName>
    </submittedName>
</protein>
<dbReference type="PANTHER" id="PTHR30347">
    <property type="entry name" value="POTASSIUM CHANNEL RELATED"/>
    <property type="match status" value="1"/>
</dbReference>
<comment type="subcellular location">
    <subcellularLocation>
        <location evidence="1">Cell membrane</location>
        <topology evidence="1">Multi-pass membrane protein</topology>
    </subcellularLocation>
</comment>
<keyword evidence="4 7" id="KW-0812">Transmembrane</keyword>
<dbReference type="GO" id="GO:0005886">
    <property type="term" value="C:plasma membrane"/>
    <property type="evidence" value="ECO:0007669"/>
    <property type="project" value="UniProtKB-SubCell"/>
</dbReference>
<feature type="chain" id="PRO_5035202106" evidence="8">
    <location>
        <begin position="26"/>
        <end position="821"/>
    </location>
</feature>
<dbReference type="EMBL" id="JADFUA010000008">
    <property type="protein sequence ID" value="MBE9610243.1"/>
    <property type="molecule type" value="Genomic_DNA"/>
</dbReference>
<feature type="domain" description="Mechanosensitive ion channel MscS" evidence="9">
    <location>
        <begin position="634"/>
        <end position="700"/>
    </location>
</feature>
<dbReference type="InterPro" id="IPR006685">
    <property type="entry name" value="MscS_channel_2nd"/>
</dbReference>
<name>A0A8J7K8V5_9NEIS</name>
<evidence type="ECO:0000313" key="12">
    <source>
        <dbReference type="Proteomes" id="UP000604481"/>
    </source>
</evidence>
<sequence length="821" mass="88636">MSKKHALSSLIALLLCWPALLPATALLPVQDEGKTAPEPIIQAVAIEDIPAQIAADTTFAEGVLSRSALAADPAGLERELQEIEGRSRIVMANAAPAHARVLSYVHLLSLDQHLTLLQRQLASWQERAEKGGQSLSVDAAKLAQRRLRWLKTSEALDGGLAPPLLSSIAELSAVFEQAEGAIAPPLSALIALSKRAAALKQELDGSRQQLGGLLASSGQGVWSKDAPGLWQIFNEKTEGAATSSLRLLETLKVEADFYSLFEEHTQRQQFAATLFGLILLPVLLWISRAARREGLAGSDFANYRKTLSRPIAALILLYLVMQLLITVHGPYLRQQLLLLAAWLPVMRLQSGRMQQLAGHWVYATLVFILLELAGSLFSASPPVYRSLLLVQGLSVMLVLSLVWRRVASLKDEFAWPRLRKVVQLLLGIGIVLMAAALLGNVTGRVYLADLLSDGVISAIYTGLFLLAARNVLQAYTHFGLRRLFQRGQQGRANAARLLQLAGQLLNVLVVLAWFSGVLQLFHLWLPLRSLLAEGAALSLGVGAVTVTIGGIVLFCVSVFLSFWVARMLRLILNDDILPMLTLPRGVANSVATMSYYAVLLLGLVLALSAAGFQLGQLAMVIGALSVGIGFGLQTVVNNFVSGLILMLERPIQPGDTVEVSGTAGTVREIGMRTTTVTTFDGADVVIPNGMLLAEKLTNWTLNNRRRRIEIPVGVAYGSDPRAVQAMLLELVNKTAGVSHVLPPVVLFSGFGASSLDFTVRAWTDNYDLSNEIRSSLALAIHDRLREAGVEIPFPQQDIHLRSVTEAAQAMLGGSSPPAPAR</sequence>
<feature type="signal peptide" evidence="8">
    <location>
        <begin position="1"/>
        <end position="25"/>
    </location>
</feature>
<dbReference type="SUPFAM" id="SSF82689">
    <property type="entry name" value="Mechanosensitive channel protein MscS (YggB), C-terminal domain"/>
    <property type="match status" value="1"/>
</dbReference>
<feature type="domain" description="Mechanosensitive ion channel MscS C-terminal" evidence="10">
    <location>
        <begin position="708"/>
        <end position="791"/>
    </location>
</feature>
<dbReference type="InterPro" id="IPR023408">
    <property type="entry name" value="MscS_beta-dom_sf"/>
</dbReference>
<dbReference type="PANTHER" id="PTHR30347:SF1">
    <property type="entry name" value="MECHANOSENSITIVE CHANNEL MSCK"/>
    <property type="match status" value="1"/>
</dbReference>
<keyword evidence="5 7" id="KW-1133">Transmembrane helix</keyword>
<keyword evidence="12" id="KW-1185">Reference proteome</keyword>
<evidence type="ECO:0000256" key="4">
    <source>
        <dbReference type="ARBA" id="ARBA00022692"/>
    </source>
</evidence>
<accession>A0A8J7K8V5</accession>
<dbReference type="SUPFAM" id="SSF50182">
    <property type="entry name" value="Sm-like ribonucleoproteins"/>
    <property type="match status" value="1"/>
</dbReference>
<dbReference type="SUPFAM" id="SSF82861">
    <property type="entry name" value="Mechanosensitive channel protein MscS (YggB), transmembrane region"/>
    <property type="match status" value="1"/>
</dbReference>
<feature type="transmembrane region" description="Helical" evidence="7">
    <location>
        <begin position="383"/>
        <end position="403"/>
    </location>
</feature>
<evidence type="ECO:0000259" key="9">
    <source>
        <dbReference type="Pfam" id="PF00924"/>
    </source>
</evidence>
<evidence type="ECO:0000256" key="6">
    <source>
        <dbReference type="ARBA" id="ARBA00023136"/>
    </source>
</evidence>
<evidence type="ECO:0000256" key="3">
    <source>
        <dbReference type="ARBA" id="ARBA00022475"/>
    </source>
</evidence>
<dbReference type="Gene3D" id="3.30.70.100">
    <property type="match status" value="1"/>
</dbReference>
<dbReference type="Gene3D" id="2.30.30.60">
    <property type="match status" value="1"/>
</dbReference>
<feature type="transmembrane region" description="Helical" evidence="7">
    <location>
        <begin position="454"/>
        <end position="472"/>
    </location>
</feature>
<organism evidence="11 12">
    <name type="scientific">Chitinilyticum piscinae</name>
    <dbReference type="NCBI Taxonomy" id="2866724"/>
    <lineage>
        <taxon>Bacteria</taxon>
        <taxon>Pseudomonadati</taxon>
        <taxon>Pseudomonadota</taxon>
        <taxon>Betaproteobacteria</taxon>
        <taxon>Neisseriales</taxon>
        <taxon>Chitinibacteraceae</taxon>
        <taxon>Chitinilyticum</taxon>
    </lineage>
</organism>
<proteinExistence type="inferred from homology"/>
<comment type="caution">
    <text evidence="11">The sequence shown here is derived from an EMBL/GenBank/DDBJ whole genome shotgun (WGS) entry which is preliminary data.</text>
</comment>
<feature type="transmembrane region" description="Helical" evidence="7">
    <location>
        <begin position="586"/>
        <end position="611"/>
    </location>
</feature>
<dbReference type="InterPro" id="IPR006686">
    <property type="entry name" value="MscS_channel_CS"/>
</dbReference>
<dbReference type="InterPro" id="IPR011066">
    <property type="entry name" value="MscS_channel_C_sf"/>
</dbReference>
<feature type="transmembrane region" description="Helical" evidence="7">
    <location>
        <begin position="424"/>
        <end position="442"/>
    </location>
</feature>
<dbReference type="InterPro" id="IPR011014">
    <property type="entry name" value="MscS_channel_TM-2"/>
</dbReference>
<feature type="transmembrane region" description="Helical" evidence="7">
    <location>
        <begin position="307"/>
        <end position="325"/>
    </location>
</feature>
<reference evidence="11 12" key="1">
    <citation type="submission" date="2020-10" db="EMBL/GenBank/DDBJ databases">
        <title>The genome sequence of Chitinilyticum litopenaei 4Y14.</title>
        <authorList>
            <person name="Liu Y."/>
        </authorList>
    </citation>
    <scope>NUCLEOTIDE SEQUENCE [LARGE SCALE GENOMIC DNA]</scope>
    <source>
        <strain evidence="11 12">4Y14</strain>
    </source>
</reference>
<evidence type="ECO:0000313" key="11">
    <source>
        <dbReference type="EMBL" id="MBE9610243.1"/>
    </source>
</evidence>
<comment type="similarity">
    <text evidence="2">Belongs to the MscS (TC 1.A.23) family.</text>
</comment>
<evidence type="ECO:0000256" key="5">
    <source>
        <dbReference type="ARBA" id="ARBA00022989"/>
    </source>
</evidence>
<dbReference type="InterPro" id="IPR010920">
    <property type="entry name" value="LSM_dom_sf"/>
</dbReference>
<dbReference type="AlphaFoldDB" id="A0A8J7K8V5"/>
<gene>
    <name evidence="11" type="ORF">INR99_12910</name>
</gene>
<keyword evidence="6 7" id="KW-0472">Membrane</keyword>
<dbReference type="InterPro" id="IPR052702">
    <property type="entry name" value="MscS-like_channel"/>
</dbReference>
<keyword evidence="3" id="KW-1003">Cell membrane</keyword>
<dbReference type="Proteomes" id="UP000604481">
    <property type="component" value="Unassembled WGS sequence"/>
</dbReference>
<dbReference type="InterPro" id="IPR049278">
    <property type="entry name" value="MS_channel_C"/>
</dbReference>
<feature type="transmembrane region" description="Helical" evidence="7">
    <location>
        <begin position="537"/>
        <end position="565"/>
    </location>
</feature>